<evidence type="ECO:0000256" key="3">
    <source>
        <dbReference type="ARBA" id="ARBA00022777"/>
    </source>
</evidence>
<dbReference type="PANTHER" id="PTHR41299">
    <property type="entry name" value="THIAMINE PYROPHOSPHOKINASE"/>
    <property type="match status" value="1"/>
</dbReference>
<accession>A0ABW3LK61</accession>
<comment type="caution">
    <text evidence="7">The sequence shown here is derived from an EMBL/GenBank/DDBJ whole genome shotgun (WGS) entry which is preliminary data.</text>
</comment>
<evidence type="ECO:0000256" key="1">
    <source>
        <dbReference type="ARBA" id="ARBA00022679"/>
    </source>
</evidence>
<dbReference type="Proteomes" id="UP001597040">
    <property type="component" value="Unassembled WGS sequence"/>
</dbReference>
<dbReference type="InterPro" id="IPR036371">
    <property type="entry name" value="TPK_B1-bd_sf"/>
</dbReference>
<dbReference type="GO" id="GO:0004788">
    <property type="term" value="F:thiamine diphosphokinase activity"/>
    <property type="evidence" value="ECO:0007669"/>
    <property type="project" value="UniProtKB-EC"/>
</dbReference>
<dbReference type="Pfam" id="PF04263">
    <property type="entry name" value="TPK_catalytic"/>
    <property type="match status" value="1"/>
</dbReference>
<dbReference type="NCBIfam" id="TIGR01378">
    <property type="entry name" value="thi_PPkinase"/>
    <property type="match status" value="1"/>
</dbReference>
<dbReference type="EC" id="2.7.6.2" evidence="5"/>
<dbReference type="CDD" id="cd07995">
    <property type="entry name" value="TPK"/>
    <property type="match status" value="1"/>
</dbReference>
<dbReference type="SUPFAM" id="SSF63999">
    <property type="entry name" value="Thiamin pyrophosphokinase, catalytic domain"/>
    <property type="match status" value="1"/>
</dbReference>
<keyword evidence="8" id="KW-1185">Reference proteome</keyword>
<evidence type="ECO:0000259" key="6">
    <source>
        <dbReference type="SMART" id="SM00983"/>
    </source>
</evidence>
<dbReference type="EMBL" id="JBHTKJ010000012">
    <property type="protein sequence ID" value="MFD1038032.1"/>
    <property type="molecule type" value="Genomic_DNA"/>
</dbReference>
<evidence type="ECO:0000256" key="4">
    <source>
        <dbReference type="ARBA" id="ARBA00022840"/>
    </source>
</evidence>
<dbReference type="InterPro" id="IPR053149">
    <property type="entry name" value="TPK"/>
</dbReference>
<keyword evidence="4" id="KW-0067">ATP-binding</keyword>
<dbReference type="Pfam" id="PF04265">
    <property type="entry name" value="TPK_B1_binding"/>
    <property type="match status" value="1"/>
</dbReference>
<dbReference type="RefSeq" id="WP_390360625.1">
    <property type="nucleotide sequence ID" value="NZ_JBHTKJ010000012.1"/>
</dbReference>
<protein>
    <recommendedName>
        <fullName evidence="5">Thiamine diphosphokinase</fullName>
        <ecNumber evidence="5">2.7.6.2</ecNumber>
    </recommendedName>
</protein>
<evidence type="ECO:0000313" key="8">
    <source>
        <dbReference type="Proteomes" id="UP001597040"/>
    </source>
</evidence>
<dbReference type="SMART" id="SM00983">
    <property type="entry name" value="TPK_B1_binding"/>
    <property type="match status" value="1"/>
</dbReference>
<dbReference type="InterPro" id="IPR007371">
    <property type="entry name" value="TPK_catalytic"/>
</dbReference>
<sequence>MQNVGIIGNGPTELIPDLDNYKDKMDIWIGADRGAITIIDNDLPLNYALGDFDSISNEEKSLIQQQAHFFEEFPIEKDHTDLEIAIFKAYELNPVSIYLFGVTGGRLDHSLINIQLLYAIIKNNIQGTIVDKYNQLTLTLPGTHTVVRSEEYPNISFIAYTPDVYGLTLEGFYYPLEHETVSWGSTLCISNKLLSNNGTFSYQEGILLLVKSRDAISDAIPK</sequence>
<evidence type="ECO:0000256" key="5">
    <source>
        <dbReference type="NCBIfam" id="TIGR01378"/>
    </source>
</evidence>
<dbReference type="PANTHER" id="PTHR41299:SF1">
    <property type="entry name" value="THIAMINE PYROPHOSPHOKINASE"/>
    <property type="match status" value="1"/>
</dbReference>
<keyword evidence="2" id="KW-0547">Nucleotide-binding</keyword>
<dbReference type="Gene3D" id="3.40.50.10240">
    <property type="entry name" value="Thiamin pyrophosphokinase, catalytic domain"/>
    <property type="match status" value="1"/>
</dbReference>
<dbReference type="InterPro" id="IPR036759">
    <property type="entry name" value="TPK_catalytic_sf"/>
</dbReference>
<organism evidence="7 8">
    <name type="scientific">Virgibacillus byunsanensis</name>
    <dbReference type="NCBI Taxonomy" id="570945"/>
    <lineage>
        <taxon>Bacteria</taxon>
        <taxon>Bacillati</taxon>
        <taxon>Bacillota</taxon>
        <taxon>Bacilli</taxon>
        <taxon>Bacillales</taxon>
        <taxon>Bacillaceae</taxon>
        <taxon>Virgibacillus</taxon>
    </lineage>
</organism>
<reference evidence="8" key="1">
    <citation type="journal article" date="2019" name="Int. J. Syst. Evol. Microbiol.">
        <title>The Global Catalogue of Microorganisms (GCM) 10K type strain sequencing project: providing services to taxonomists for standard genome sequencing and annotation.</title>
        <authorList>
            <consortium name="The Broad Institute Genomics Platform"/>
            <consortium name="The Broad Institute Genome Sequencing Center for Infectious Disease"/>
            <person name="Wu L."/>
            <person name="Ma J."/>
        </authorList>
    </citation>
    <scope>NUCLEOTIDE SEQUENCE [LARGE SCALE GENOMIC DNA]</scope>
    <source>
        <strain evidence="8">CCUG 56754</strain>
    </source>
</reference>
<dbReference type="InterPro" id="IPR007373">
    <property type="entry name" value="Thiamin_PyroPKinase_B1-bd"/>
</dbReference>
<gene>
    <name evidence="7" type="ORF">ACFQ3N_06370</name>
</gene>
<dbReference type="SUPFAM" id="SSF63862">
    <property type="entry name" value="Thiamin pyrophosphokinase, substrate-binding domain"/>
    <property type="match status" value="1"/>
</dbReference>
<keyword evidence="3" id="KW-0418">Kinase</keyword>
<dbReference type="InterPro" id="IPR006282">
    <property type="entry name" value="Thi_PPkinase"/>
</dbReference>
<proteinExistence type="predicted"/>
<evidence type="ECO:0000313" key="7">
    <source>
        <dbReference type="EMBL" id="MFD1038032.1"/>
    </source>
</evidence>
<evidence type="ECO:0000256" key="2">
    <source>
        <dbReference type="ARBA" id="ARBA00022741"/>
    </source>
</evidence>
<keyword evidence="1 7" id="KW-0808">Transferase</keyword>
<name>A0ABW3LK61_9BACI</name>
<feature type="domain" description="Thiamin pyrophosphokinase thiamin-binding" evidence="6">
    <location>
        <begin position="142"/>
        <end position="208"/>
    </location>
</feature>